<dbReference type="AlphaFoldDB" id="A0A815HHE0"/>
<feature type="region of interest" description="Disordered" evidence="1">
    <location>
        <begin position="44"/>
        <end position="64"/>
    </location>
</feature>
<dbReference type="Proteomes" id="UP000663860">
    <property type="component" value="Unassembled WGS sequence"/>
</dbReference>
<sequence length="279" mass="31673">MTSPVDTFKNSLFGQLKSYGDAVQGAFEQRIARPLIALKRDFARSSSSKTHTSPNRESILSSQQTSFVTHQESLLSSSPLEIIDFETNAPIKPVLDKSMDSISSTEQKNLDDITINQQHKSIKGHRQSSMNSSSNKNHRKNRLSHYKSVSFAEQIQYDNESQDSIKESSEHAFVHNDPIITTTTTTDIDKTINTIDESSIVDDNENDFDQNFHHIIKPRRISIGNSKDLVYQDISAEIVAYVLKNALRIIEKEDEDFLLKENQKLLTNNQQNDDITDLK</sequence>
<name>A0A815HHE0_9BILA</name>
<evidence type="ECO:0000313" key="3">
    <source>
        <dbReference type="EMBL" id="CAF4036737.1"/>
    </source>
</evidence>
<gene>
    <name evidence="2" type="ORF">IZO911_LOCUS36850</name>
    <name evidence="3" type="ORF">KXQ929_LOCUS30642</name>
</gene>
<dbReference type="Proteomes" id="UP000663868">
    <property type="component" value="Unassembled WGS sequence"/>
</dbReference>
<reference evidence="2" key="1">
    <citation type="submission" date="2021-02" db="EMBL/GenBank/DDBJ databases">
        <authorList>
            <person name="Nowell W R."/>
        </authorList>
    </citation>
    <scope>NUCLEOTIDE SEQUENCE</scope>
</reference>
<evidence type="ECO:0000256" key="1">
    <source>
        <dbReference type="SAM" id="MobiDB-lite"/>
    </source>
</evidence>
<evidence type="ECO:0000313" key="2">
    <source>
        <dbReference type="EMBL" id="CAF1352474.1"/>
    </source>
</evidence>
<accession>A0A815HHE0</accession>
<organism evidence="2 4">
    <name type="scientific">Adineta steineri</name>
    <dbReference type="NCBI Taxonomy" id="433720"/>
    <lineage>
        <taxon>Eukaryota</taxon>
        <taxon>Metazoa</taxon>
        <taxon>Spiralia</taxon>
        <taxon>Gnathifera</taxon>
        <taxon>Rotifera</taxon>
        <taxon>Eurotatoria</taxon>
        <taxon>Bdelloidea</taxon>
        <taxon>Adinetida</taxon>
        <taxon>Adinetidae</taxon>
        <taxon>Adineta</taxon>
    </lineage>
</organism>
<dbReference type="EMBL" id="CAJNOE010000884">
    <property type="protein sequence ID" value="CAF1352474.1"/>
    <property type="molecule type" value="Genomic_DNA"/>
</dbReference>
<comment type="caution">
    <text evidence="2">The sequence shown here is derived from an EMBL/GenBank/DDBJ whole genome shotgun (WGS) entry which is preliminary data.</text>
</comment>
<protein>
    <submittedName>
        <fullName evidence="2">Uncharacterized protein</fullName>
    </submittedName>
</protein>
<feature type="region of interest" description="Disordered" evidence="1">
    <location>
        <begin position="119"/>
        <end position="142"/>
    </location>
</feature>
<dbReference type="EMBL" id="CAJOBB010003367">
    <property type="protein sequence ID" value="CAF4036737.1"/>
    <property type="molecule type" value="Genomic_DNA"/>
</dbReference>
<evidence type="ECO:0000313" key="4">
    <source>
        <dbReference type="Proteomes" id="UP000663860"/>
    </source>
</evidence>
<proteinExistence type="predicted"/>